<proteinExistence type="predicted"/>
<comment type="subcellular location">
    <subcellularLocation>
        <location evidence="1">Cell inner membrane</location>
        <topology evidence="1">Multi-pass membrane protein</topology>
    </subcellularLocation>
</comment>
<keyword evidence="7 8" id="KW-0472">Membrane</keyword>
<feature type="transmembrane region" description="Helical" evidence="8">
    <location>
        <begin position="151"/>
        <end position="172"/>
    </location>
</feature>
<feature type="transmembrane region" description="Helical" evidence="8">
    <location>
        <begin position="122"/>
        <end position="144"/>
    </location>
</feature>
<evidence type="ECO:0000256" key="8">
    <source>
        <dbReference type="SAM" id="Phobius"/>
    </source>
</evidence>
<name>A0A1G2KBX7_9BACT</name>
<dbReference type="AlphaFoldDB" id="A0A1G2KBX7"/>
<dbReference type="PANTHER" id="PTHR32195:SF26">
    <property type="entry name" value="TRYPTOPHAN OR TYROSINE TRANSPORTER PROTEIN"/>
    <property type="match status" value="1"/>
</dbReference>
<dbReference type="EMBL" id="MHQD01000003">
    <property type="protein sequence ID" value="OGZ96949.1"/>
    <property type="molecule type" value="Genomic_DNA"/>
</dbReference>
<keyword evidence="4" id="KW-0997">Cell inner membrane</keyword>
<evidence type="ECO:0000256" key="2">
    <source>
        <dbReference type="ARBA" id="ARBA00022448"/>
    </source>
</evidence>
<feature type="transmembrane region" description="Helical" evidence="8">
    <location>
        <begin position="296"/>
        <end position="316"/>
    </location>
</feature>
<evidence type="ECO:0000256" key="3">
    <source>
        <dbReference type="ARBA" id="ARBA00022475"/>
    </source>
</evidence>
<feature type="transmembrane region" description="Helical" evidence="8">
    <location>
        <begin position="35"/>
        <end position="58"/>
    </location>
</feature>
<dbReference type="GO" id="GO:0003333">
    <property type="term" value="P:amino acid transmembrane transport"/>
    <property type="evidence" value="ECO:0007669"/>
    <property type="project" value="InterPro"/>
</dbReference>
<feature type="transmembrane region" description="Helical" evidence="8">
    <location>
        <begin position="322"/>
        <end position="344"/>
    </location>
</feature>
<organism evidence="9 10">
    <name type="scientific">Candidatus Sungbacteria bacterium RIFCSPHIGHO2_01_FULL_50_25</name>
    <dbReference type="NCBI Taxonomy" id="1802265"/>
    <lineage>
        <taxon>Bacteria</taxon>
        <taxon>Candidatus Sungiibacteriota</taxon>
    </lineage>
</organism>
<feature type="transmembrane region" description="Helical" evidence="8">
    <location>
        <begin position="79"/>
        <end position="102"/>
    </location>
</feature>
<feature type="transmembrane region" description="Helical" evidence="8">
    <location>
        <begin position="265"/>
        <end position="284"/>
    </location>
</feature>
<feature type="transmembrane region" description="Helical" evidence="8">
    <location>
        <begin position="192"/>
        <end position="214"/>
    </location>
</feature>
<feature type="transmembrane region" description="Helical" evidence="8">
    <location>
        <begin position="221"/>
        <end position="245"/>
    </location>
</feature>
<evidence type="ECO:0000313" key="9">
    <source>
        <dbReference type="EMBL" id="OGZ96949.1"/>
    </source>
</evidence>
<dbReference type="Pfam" id="PF03222">
    <property type="entry name" value="Trp_Tyr_perm"/>
    <property type="match status" value="1"/>
</dbReference>
<dbReference type="GO" id="GO:0005886">
    <property type="term" value="C:plasma membrane"/>
    <property type="evidence" value="ECO:0007669"/>
    <property type="project" value="UniProtKB-SubCell"/>
</dbReference>
<dbReference type="InterPro" id="IPR018227">
    <property type="entry name" value="Amino_acid_transport_2"/>
</dbReference>
<keyword evidence="2" id="KW-0813">Transport</keyword>
<sequence length="384" mass="41124">MSFLRLCGGILMLAGMIIGAGMFAIPFSFAHAGVLLGTAELIVLTAAVILFHLSYAEVVSKTGEAHRLPGYAGMYLGKWAEYIALGSIAASAIGTLLVYLLLGSRFLGDALRAGAWIFAPTGAMSFDVYLVFFLAGIGALITFFPIRSEAAINAILTAFLILFIGFLVYLLFPLANVAEFQGWTTGNFFIPYGILLFALWGGVLIPDVVTFLGNDERRVKIAVVAGTLLPALVYFFFSLAVVGVSGALTSREALQGLLGAVDEEVIVLGAVVGLLAVFTSFVALQKTFQMMLELDFGVPRLWAWIGANSVPLAFYLFGFTDFIVMIAIVGAIAIGVDAALILCMHYVMKTRRGERIAWYGLLARAVLLCVVVGGIGYHLLLMGR</sequence>
<keyword evidence="6 8" id="KW-1133">Transmembrane helix</keyword>
<dbReference type="Proteomes" id="UP000178574">
    <property type="component" value="Unassembled WGS sequence"/>
</dbReference>
<evidence type="ECO:0000256" key="4">
    <source>
        <dbReference type="ARBA" id="ARBA00022519"/>
    </source>
</evidence>
<keyword evidence="3" id="KW-1003">Cell membrane</keyword>
<comment type="caution">
    <text evidence="9">The sequence shown here is derived from an EMBL/GenBank/DDBJ whole genome shotgun (WGS) entry which is preliminary data.</text>
</comment>
<gene>
    <name evidence="9" type="ORF">A2847_01765</name>
</gene>
<feature type="transmembrane region" description="Helical" evidence="8">
    <location>
        <begin position="356"/>
        <end position="380"/>
    </location>
</feature>
<protein>
    <recommendedName>
        <fullName evidence="11">Amino acid transporter transmembrane domain-containing protein</fullName>
    </recommendedName>
</protein>
<evidence type="ECO:0000256" key="7">
    <source>
        <dbReference type="ARBA" id="ARBA00023136"/>
    </source>
</evidence>
<dbReference type="Gene3D" id="1.20.1740.10">
    <property type="entry name" value="Amino acid/polyamine transporter I"/>
    <property type="match status" value="1"/>
</dbReference>
<evidence type="ECO:0000313" key="10">
    <source>
        <dbReference type="Proteomes" id="UP000178574"/>
    </source>
</evidence>
<evidence type="ECO:0000256" key="6">
    <source>
        <dbReference type="ARBA" id="ARBA00022989"/>
    </source>
</evidence>
<keyword evidence="5 8" id="KW-0812">Transmembrane</keyword>
<evidence type="ECO:0000256" key="1">
    <source>
        <dbReference type="ARBA" id="ARBA00004429"/>
    </source>
</evidence>
<evidence type="ECO:0008006" key="11">
    <source>
        <dbReference type="Google" id="ProtNLM"/>
    </source>
</evidence>
<accession>A0A1G2KBX7</accession>
<feature type="transmembrane region" description="Helical" evidence="8">
    <location>
        <begin position="7"/>
        <end position="29"/>
    </location>
</feature>
<evidence type="ECO:0000256" key="5">
    <source>
        <dbReference type="ARBA" id="ARBA00022692"/>
    </source>
</evidence>
<dbReference type="PANTHER" id="PTHR32195">
    <property type="entry name" value="OS07G0662800 PROTEIN"/>
    <property type="match status" value="1"/>
</dbReference>
<reference evidence="9 10" key="1">
    <citation type="journal article" date="2016" name="Nat. Commun.">
        <title>Thousands of microbial genomes shed light on interconnected biogeochemical processes in an aquifer system.</title>
        <authorList>
            <person name="Anantharaman K."/>
            <person name="Brown C.T."/>
            <person name="Hug L.A."/>
            <person name="Sharon I."/>
            <person name="Castelle C.J."/>
            <person name="Probst A.J."/>
            <person name="Thomas B.C."/>
            <person name="Singh A."/>
            <person name="Wilkins M.J."/>
            <person name="Karaoz U."/>
            <person name="Brodie E.L."/>
            <person name="Williams K.H."/>
            <person name="Hubbard S.S."/>
            <person name="Banfield J.F."/>
        </authorList>
    </citation>
    <scope>NUCLEOTIDE SEQUENCE [LARGE SCALE GENOMIC DNA]</scope>
</reference>